<organism evidence="9 10">
    <name type="scientific">Sphaerosporella brunnea</name>
    <dbReference type="NCBI Taxonomy" id="1250544"/>
    <lineage>
        <taxon>Eukaryota</taxon>
        <taxon>Fungi</taxon>
        <taxon>Dikarya</taxon>
        <taxon>Ascomycota</taxon>
        <taxon>Pezizomycotina</taxon>
        <taxon>Pezizomycetes</taxon>
        <taxon>Pezizales</taxon>
        <taxon>Pyronemataceae</taxon>
        <taxon>Sphaerosporella</taxon>
    </lineage>
</organism>
<feature type="coiled-coil region" evidence="6">
    <location>
        <begin position="37"/>
        <end position="100"/>
    </location>
</feature>
<dbReference type="FunFam" id="1.20.5.110:FF:000060">
    <property type="entry name" value="SNARE complex subunit (Syn8)"/>
    <property type="match status" value="1"/>
</dbReference>
<keyword evidence="7" id="KW-0812">Transmembrane</keyword>
<evidence type="ECO:0000259" key="8">
    <source>
        <dbReference type="PROSITE" id="PS50192"/>
    </source>
</evidence>
<evidence type="ECO:0000256" key="4">
    <source>
        <dbReference type="ARBA" id="ARBA00023054"/>
    </source>
</evidence>
<sequence>MSAAAERLHLLHEHIRLSLLERKRALASGAEPNSRSVHEISRSLDTLARGIEQLEREQRRLGDDAGELTPQELRERQDELNKLQSEYGELQAQFLSQNAQQSSDDGVLLIDLGPRSGNSLDESATREALIGPRDSPNGMRKSSKTVRFRDSLVDTEEMDNQQVFQLHQSVIEEQDESLGRLSASIRNQRELSIQIGEELDSHVRLLDDVDVLVDRHQTRLDSAKRRLNRVARTAKDHGSLVVIIILIIILVLLIAILK</sequence>
<dbReference type="GO" id="GO:0048278">
    <property type="term" value="P:vesicle docking"/>
    <property type="evidence" value="ECO:0007669"/>
    <property type="project" value="TreeGrafter"/>
</dbReference>
<keyword evidence="5 7" id="KW-0472">Membrane</keyword>
<gene>
    <name evidence="9" type="ORF">FN846DRAFT_785478</name>
</gene>
<evidence type="ECO:0000256" key="1">
    <source>
        <dbReference type="ARBA" id="ARBA00004308"/>
    </source>
</evidence>
<evidence type="ECO:0000313" key="9">
    <source>
        <dbReference type="EMBL" id="KAA8895081.1"/>
    </source>
</evidence>
<protein>
    <recommendedName>
        <fullName evidence="8">t-SNARE coiled-coil homology domain-containing protein</fullName>
    </recommendedName>
</protein>
<keyword evidence="3" id="KW-0653">Protein transport</keyword>
<keyword evidence="2" id="KW-0813">Transport</keyword>
<dbReference type="GO" id="GO:0006896">
    <property type="term" value="P:Golgi to vacuole transport"/>
    <property type="evidence" value="ECO:0007669"/>
    <property type="project" value="UniProtKB-ARBA"/>
</dbReference>
<comment type="caution">
    <text evidence="9">The sequence shown here is derived from an EMBL/GenBank/DDBJ whole genome shotgun (WGS) entry which is preliminary data.</text>
</comment>
<dbReference type="PANTHER" id="PTHR19957">
    <property type="entry name" value="SYNTAXIN"/>
    <property type="match status" value="1"/>
</dbReference>
<keyword evidence="4 6" id="KW-0175">Coiled coil</keyword>
<reference evidence="9 10" key="1">
    <citation type="submission" date="2019-09" db="EMBL/GenBank/DDBJ databases">
        <title>Draft genome of the ectomycorrhizal ascomycete Sphaerosporella brunnea.</title>
        <authorList>
            <consortium name="DOE Joint Genome Institute"/>
            <person name="Benucci G.M."/>
            <person name="Marozzi G."/>
            <person name="Antonielli L."/>
            <person name="Sanchez S."/>
            <person name="Marco P."/>
            <person name="Wang X."/>
            <person name="Falini L.B."/>
            <person name="Barry K."/>
            <person name="Haridas S."/>
            <person name="Lipzen A."/>
            <person name="Labutti K."/>
            <person name="Grigoriev I.V."/>
            <person name="Murat C."/>
            <person name="Martin F."/>
            <person name="Albertini E."/>
            <person name="Donnini D."/>
            <person name="Bonito G."/>
        </authorList>
    </citation>
    <scope>NUCLEOTIDE SEQUENCE [LARGE SCALE GENOMIC DNA]</scope>
    <source>
        <strain evidence="9 10">Sb_GMNB300</strain>
    </source>
</reference>
<keyword evidence="10" id="KW-1185">Reference proteome</keyword>
<dbReference type="Proteomes" id="UP000326924">
    <property type="component" value="Unassembled WGS sequence"/>
</dbReference>
<dbReference type="OrthoDB" id="244190at2759"/>
<dbReference type="SUPFAM" id="SSF58038">
    <property type="entry name" value="SNARE fusion complex"/>
    <property type="match status" value="1"/>
</dbReference>
<dbReference type="InParanoid" id="A0A5J5EIM3"/>
<accession>A0A5J5EIM3</accession>
<evidence type="ECO:0000256" key="7">
    <source>
        <dbReference type="SAM" id="Phobius"/>
    </source>
</evidence>
<feature type="transmembrane region" description="Helical" evidence="7">
    <location>
        <begin position="238"/>
        <end position="257"/>
    </location>
</feature>
<comment type="subcellular location">
    <subcellularLocation>
        <location evidence="1">Endomembrane system</location>
    </subcellularLocation>
</comment>
<dbReference type="CDD" id="cd15859">
    <property type="entry name" value="SNARE_SYN8"/>
    <property type="match status" value="1"/>
</dbReference>
<evidence type="ECO:0000256" key="5">
    <source>
        <dbReference type="ARBA" id="ARBA00023136"/>
    </source>
</evidence>
<dbReference type="Gene3D" id="1.20.5.110">
    <property type="match status" value="1"/>
</dbReference>
<dbReference type="GO" id="GO:0000149">
    <property type="term" value="F:SNARE binding"/>
    <property type="evidence" value="ECO:0007669"/>
    <property type="project" value="TreeGrafter"/>
</dbReference>
<dbReference type="Pfam" id="PF05739">
    <property type="entry name" value="SNARE"/>
    <property type="match status" value="1"/>
</dbReference>
<dbReference type="AlphaFoldDB" id="A0A5J5EIM3"/>
<keyword evidence="7" id="KW-1133">Transmembrane helix</keyword>
<evidence type="ECO:0000256" key="2">
    <source>
        <dbReference type="ARBA" id="ARBA00022448"/>
    </source>
</evidence>
<dbReference type="GO" id="GO:0006886">
    <property type="term" value="P:intracellular protein transport"/>
    <property type="evidence" value="ECO:0007669"/>
    <property type="project" value="TreeGrafter"/>
</dbReference>
<name>A0A5J5EIM3_9PEZI</name>
<feature type="domain" description="T-SNARE coiled-coil homology" evidence="8">
    <location>
        <begin position="168"/>
        <end position="230"/>
    </location>
</feature>
<dbReference type="InterPro" id="IPR045242">
    <property type="entry name" value="Syntaxin"/>
</dbReference>
<evidence type="ECO:0000313" key="10">
    <source>
        <dbReference type="Proteomes" id="UP000326924"/>
    </source>
</evidence>
<dbReference type="EMBL" id="VXIS01000289">
    <property type="protein sequence ID" value="KAA8895081.1"/>
    <property type="molecule type" value="Genomic_DNA"/>
</dbReference>
<dbReference type="GO" id="GO:0005484">
    <property type="term" value="F:SNAP receptor activity"/>
    <property type="evidence" value="ECO:0007669"/>
    <property type="project" value="TreeGrafter"/>
</dbReference>
<dbReference type="SMART" id="SM00397">
    <property type="entry name" value="t_SNARE"/>
    <property type="match status" value="1"/>
</dbReference>
<evidence type="ECO:0000256" key="3">
    <source>
        <dbReference type="ARBA" id="ARBA00022927"/>
    </source>
</evidence>
<evidence type="ECO:0000256" key="6">
    <source>
        <dbReference type="SAM" id="Coils"/>
    </source>
</evidence>
<dbReference type="GO" id="GO:0031201">
    <property type="term" value="C:SNARE complex"/>
    <property type="evidence" value="ECO:0007669"/>
    <property type="project" value="TreeGrafter"/>
</dbReference>
<dbReference type="PROSITE" id="PS50192">
    <property type="entry name" value="T_SNARE"/>
    <property type="match status" value="1"/>
</dbReference>
<proteinExistence type="predicted"/>
<dbReference type="GO" id="GO:0005768">
    <property type="term" value="C:endosome"/>
    <property type="evidence" value="ECO:0007669"/>
    <property type="project" value="UniProtKB-ARBA"/>
</dbReference>
<dbReference type="InterPro" id="IPR000727">
    <property type="entry name" value="T_SNARE_dom"/>
</dbReference>
<dbReference type="GO" id="GO:0006906">
    <property type="term" value="P:vesicle fusion"/>
    <property type="evidence" value="ECO:0007669"/>
    <property type="project" value="TreeGrafter"/>
</dbReference>
<dbReference type="PANTHER" id="PTHR19957:SF423">
    <property type="entry name" value="SYNTAXIN-8-RELATED"/>
    <property type="match status" value="1"/>
</dbReference>